<evidence type="ECO:0000256" key="1">
    <source>
        <dbReference type="ARBA" id="ARBA00022475"/>
    </source>
</evidence>
<dbReference type="GO" id="GO:0017089">
    <property type="term" value="F:glycolipid transfer activity"/>
    <property type="evidence" value="ECO:0007669"/>
    <property type="project" value="TreeGrafter"/>
</dbReference>
<dbReference type="PANTHER" id="PTHR37481">
    <property type="entry name" value="LIPOPOLYSACCHARIDE EXPORT SYSTEM PROTEIN LPTC"/>
    <property type="match status" value="1"/>
</dbReference>
<dbReference type="GO" id="GO:0030288">
    <property type="term" value="C:outer membrane-bounded periplasmic space"/>
    <property type="evidence" value="ECO:0007669"/>
    <property type="project" value="TreeGrafter"/>
</dbReference>
<evidence type="ECO:0000313" key="9">
    <source>
        <dbReference type="Proteomes" id="UP000036270"/>
    </source>
</evidence>
<comment type="subunit">
    <text evidence="6">Component of the lipopolysaccharide transport and assembly complex. Interacts with LptA and the LptBFG transporter complex.</text>
</comment>
<dbReference type="Gene3D" id="2.60.450.10">
    <property type="entry name" value="Lipopolysaccharide (LPS) transport protein A like domain"/>
    <property type="match status" value="1"/>
</dbReference>
<keyword evidence="5 6" id="KW-0472">Membrane</keyword>
<dbReference type="GO" id="GO:0005886">
    <property type="term" value="C:plasma membrane"/>
    <property type="evidence" value="ECO:0007669"/>
    <property type="project" value="UniProtKB-SubCell"/>
</dbReference>
<dbReference type="Pfam" id="PF06835">
    <property type="entry name" value="LptC"/>
    <property type="match status" value="1"/>
</dbReference>
<keyword evidence="1 6" id="KW-1003">Cell membrane</keyword>
<evidence type="ECO:0000256" key="5">
    <source>
        <dbReference type="ARBA" id="ARBA00023136"/>
    </source>
</evidence>
<dbReference type="AlphaFoldDB" id="A0A0J5P7B8"/>
<dbReference type="RefSeq" id="WP_047976665.1">
    <property type="nucleotide sequence ID" value="NZ_JWIZ01000024.1"/>
</dbReference>
<proteinExistence type="inferred from homology"/>
<evidence type="ECO:0000256" key="3">
    <source>
        <dbReference type="ARBA" id="ARBA00022692"/>
    </source>
</evidence>
<organism evidence="8 9">
    <name type="scientific">Muribacter muris</name>
    <dbReference type="NCBI Taxonomy" id="67855"/>
    <lineage>
        <taxon>Bacteria</taxon>
        <taxon>Pseudomonadati</taxon>
        <taxon>Pseudomonadota</taxon>
        <taxon>Gammaproteobacteria</taxon>
        <taxon>Pasteurellales</taxon>
        <taxon>Pasteurellaceae</taxon>
        <taxon>Muribacter</taxon>
    </lineage>
</organism>
<keyword evidence="9" id="KW-1185">Reference proteome</keyword>
<dbReference type="PIRSF" id="PIRSF028513">
    <property type="entry name" value="LptC"/>
    <property type="match status" value="1"/>
</dbReference>
<dbReference type="HAMAP" id="MF_01915">
    <property type="entry name" value="LPS_assembly_LptC"/>
    <property type="match status" value="1"/>
</dbReference>
<keyword evidence="3 6" id="KW-0812">Transmembrane</keyword>
<evidence type="ECO:0000256" key="7">
    <source>
        <dbReference type="PIRNR" id="PIRNR028513"/>
    </source>
</evidence>
<dbReference type="PANTHER" id="PTHR37481:SF1">
    <property type="entry name" value="LIPOPOLYSACCHARIDE EXPORT SYSTEM PROTEIN LPTC"/>
    <property type="match status" value="1"/>
</dbReference>
<evidence type="ECO:0000256" key="4">
    <source>
        <dbReference type="ARBA" id="ARBA00022989"/>
    </source>
</evidence>
<comment type="function">
    <text evidence="6">Involved in the assembly of lipopolysaccharide (LPS). Required for the translocation of LPS from the inner membrane to the outer membrane. Facilitates the transfer of LPS from the inner membrane to the periplasmic protein LptA. Could be a docking site for LptA.</text>
</comment>
<dbReference type="InterPro" id="IPR052363">
    <property type="entry name" value="LPS_export_LptC"/>
</dbReference>
<keyword evidence="2 6" id="KW-0997">Cell inner membrane</keyword>
<dbReference type="GO" id="GO:0015221">
    <property type="term" value="F:lipopolysaccharide transmembrane transporter activity"/>
    <property type="evidence" value="ECO:0007669"/>
    <property type="project" value="InterPro"/>
</dbReference>
<evidence type="ECO:0000256" key="2">
    <source>
        <dbReference type="ARBA" id="ARBA00022519"/>
    </source>
</evidence>
<dbReference type="Proteomes" id="UP000036270">
    <property type="component" value="Unassembled WGS sequence"/>
</dbReference>
<reference evidence="8 9" key="1">
    <citation type="submission" date="2014-12" db="EMBL/GenBank/DDBJ databases">
        <title>Reclassification of Actinobacillus muris as Muribacter muris.</title>
        <authorList>
            <person name="Christensen H."/>
            <person name="Nicklas W."/>
            <person name="Bisgaard M."/>
        </authorList>
    </citation>
    <scope>NUCLEOTIDE SEQUENCE [LARGE SCALE GENOMIC DNA]</scope>
    <source>
        <strain evidence="8 9">Ackerman80-443D</strain>
    </source>
</reference>
<sequence>MNLRLNLLLLVIVAILGGWYYSQQQSAQTGLENLIKKEGEADYTGNQMTTMVYDIAGKPQYFAKAQEIKRYEVTERTEFFKPFLDLFDREKALKQWKVSADYAELTKTKQLNLQGNVKIESLDPQSRLQKIETDKLSVDLNTQDISSESVVKSQGSGFTTTGRGLTGNLKKQVTTLLYDVKTYIEPTVIQKTPMSDKNKD</sequence>
<evidence type="ECO:0000313" key="8">
    <source>
        <dbReference type="EMBL" id="KMK51675.1"/>
    </source>
</evidence>
<dbReference type="GO" id="GO:0043165">
    <property type="term" value="P:Gram-negative-bacterium-type cell outer membrane assembly"/>
    <property type="evidence" value="ECO:0007669"/>
    <property type="project" value="UniProtKB-UniRule"/>
</dbReference>
<dbReference type="InterPro" id="IPR026265">
    <property type="entry name" value="LptC"/>
</dbReference>
<dbReference type="EMBL" id="JWIZ01000024">
    <property type="protein sequence ID" value="KMK51675.1"/>
    <property type="molecule type" value="Genomic_DNA"/>
</dbReference>
<dbReference type="PATRIC" id="fig|67855.3.peg.826"/>
<comment type="subcellular location">
    <subcellularLocation>
        <location evidence="6">Cell inner membrane</location>
        <topology evidence="6">Single-pass membrane protein</topology>
    </subcellularLocation>
</comment>
<comment type="similarity">
    <text evidence="6 7">Belongs to the LptC family.</text>
</comment>
<comment type="caution">
    <text evidence="8">The sequence shown here is derived from an EMBL/GenBank/DDBJ whole genome shotgun (WGS) entry which is preliminary data.</text>
</comment>
<dbReference type="NCBIfam" id="TIGR04409">
    <property type="entry name" value="LptC_YrbK"/>
    <property type="match status" value="1"/>
</dbReference>
<keyword evidence="4 6" id="KW-1133">Transmembrane helix</keyword>
<accession>A0A0J5P7B8</accession>
<dbReference type="InterPro" id="IPR010664">
    <property type="entry name" value="LipoPS_assembly_LptC-rel"/>
</dbReference>
<comment type="function">
    <text evidence="7">Required for the translocation of lipopolysaccharide (LPS) from the inner membrane to the outer membrane.</text>
</comment>
<protein>
    <recommendedName>
        <fullName evidence="6 7">Lipopolysaccharide export system protein LptC</fullName>
    </recommendedName>
</protein>
<name>A0A0J5P7B8_9PAST</name>
<gene>
    <name evidence="6" type="primary">lptC</name>
    <name evidence="8" type="ORF">RO21_04830</name>
</gene>
<evidence type="ECO:0000256" key="6">
    <source>
        <dbReference type="HAMAP-Rule" id="MF_01915"/>
    </source>
</evidence>
<dbReference type="STRING" id="67855.RO21_04830"/>